<feature type="compositionally biased region" description="Polar residues" evidence="1">
    <location>
        <begin position="1"/>
        <end position="22"/>
    </location>
</feature>
<dbReference type="EMBL" id="CAJVQB010007574">
    <property type="protein sequence ID" value="CAG8705648.1"/>
    <property type="molecule type" value="Genomic_DNA"/>
</dbReference>
<evidence type="ECO:0000256" key="1">
    <source>
        <dbReference type="SAM" id="MobiDB-lite"/>
    </source>
</evidence>
<feature type="non-terminal residue" evidence="2">
    <location>
        <position position="116"/>
    </location>
</feature>
<accession>A0ABN7UZH2</accession>
<protein>
    <submittedName>
        <fullName evidence="2">21136_t:CDS:1</fullName>
    </submittedName>
</protein>
<proteinExistence type="predicted"/>
<organism evidence="2 3">
    <name type="scientific">Gigaspora margarita</name>
    <dbReference type="NCBI Taxonomy" id="4874"/>
    <lineage>
        <taxon>Eukaryota</taxon>
        <taxon>Fungi</taxon>
        <taxon>Fungi incertae sedis</taxon>
        <taxon>Mucoromycota</taxon>
        <taxon>Glomeromycotina</taxon>
        <taxon>Glomeromycetes</taxon>
        <taxon>Diversisporales</taxon>
        <taxon>Gigasporaceae</taxon>
        <taxon>Gigaspora</taxon>
    </lineage>
</organism>
<reference evidence="2 3" key="1">
    <citation type="submission" date="2021-06" db="EMBL/GenBank/DDBJ databases">
        <authorList>
            <person name="Kallberg Y."/>
            <person name="Tangrot J."/>
            <person name="Rosling A."/>
        </authorList>
    </citation>
    <scope>NUCLEOTIDE SEQUENCE [LARGE SCALE GENOMIC DNA]</scope>
    <source>
        <strain evidence="2 3">120-4 pot B 10/14</strain>
    </source>
</reference>
<evidence type="ECO:0000313" key="2">
    <source>
        <dbReference type="EMBL" id="CAG8705648.1"/>
    </source>
</evidence>
<name>A0ABN7UZH2_GIGMA</name>
<feature type="region of interest" description="Disordered" evidence="1">
    <location>
        <begin position="1"/>
        <end position="71"/>
    </location>
</feature>
<sequence>MDNSQNDDFISFSLPNLSPQHDNFNEDLDSGETSDSLDNLSSEEESTNSASTTKFQNNKFNQKRPPSWTKPFFDTYRLEKKRKCNVLISTKQGKIKCSHPFNLKTRTGNLASHLRI</sequence>
<comment type="caution">
    <text evidence="2">The sequence shown here is derived from an EMBL/GenBank/DDBJ whole genome shotgun (WGS) entry which is preliminary data.</text>
</comment>
<evidence type="ECO:0000313" key="3">
    <source>
        <dbReference type="Proteomes" id="UP000789901"/>
    </source>
</evidence>
<keyword evidence="3" id="KW-1185">Reference proteome</keyword>
<dbReference type="Proteomes" id="UP000789901">
    <property type="component" value="Unassembled WGS sequence"/>
</dbReference>
<gene>
    <name evidence="2" type="ORF">GMARGA_LOCUS12421</name>
</gene>